<proteinExistence type="predicted"/>
<keyword evidence="9" id="KW-1185">Reference proteome</keyword>
<comment type="subcellular location">
    <subcellularLocation>
        <location evidence="1">Cell membrane</location>
        <topology evidence="1">Multi-pass membrane protein</topology>
    </subcellularLocation>
</comment>
<dbReference type="EMBL" id="JBHRTB010000010">
    <property type="protein sequence ID" value="MFC3142619.1"/>
    <property type="molecule type" value="Genomic_DNA"/>
</dbReference>
<evidence type="ECO:0000256" key="2">
    <source>
        <dbReference type="ARBA" id="ARBA00022475"/>
    </source>
</evidence>
<evidence type="ECO:0000256" key="1">
    <source>
        <dbReference type="ARBA" id="ARBA00004651"/>
    </source>
</evidence>
<name>A0ABV7GM34_9RHOB</name>
<protein>
    <submittedName>
        <fullName evidence="8">Cache domain-containing protein</fullName>
    </submittedName>
</protein>
<organism evidence="8 9">
    <name type="scientific">Psychromarinibacter halotolerans</name>
    <dbReference type="NCBI Taxonomy" id="1775175"/>
    <lineage>
        <taxon>Bacteria</taxon>
        <taxon>Pseudomonadati</taxon>
        <taxon>Pseudomonadota</taxon>
        <taxon>Alphaproteobacteria</taxon>
        <taxon>Rhodobacterales</taxon>
        <taxon>Paracoccaceae</taxon>
        <taxon>Psychromarinibacter</taxon>
    </lineage>
</organism>
<evidence type="ECO:0000313" key="8">
    <source>
        <dbReference type="EMBL" id="MFC3142619.1"/>
    </source>
</evidence>
<sequence>MPRRLILILGLVGLQALALVVVLGITYWASQGVLLRFAEGLTARIARDTTAYTENFLDPAEDAAQLSQRLLEAGVVPHDDTEALGRYLFDVLQTRDSFDGAYFGAASGDFVYVSRDTTEPRANFRVKTIETGPDREVVLSWRSERFREVAAQDEPDDDYDPRNRPWYRAALDANAVSWTSPYIFFSSQRPGVTVSMPVADPLSGGVLGAVGVDIGIESLSTFLGGLEISANGSAAIVAETGDIVAHSEEDFVAEADPDGTVRFNTVDGAVDPLLMQAAASISGGLGDLFPGEIRVSHFRADGQAWLAAVQRLRLEATPWTVVTWLPESDILEPLHQVRTIAVWVTLAALAATALLGFFYGRILMRPDQGQGADTRQK</sequence>
<dbReference type="InterPro" id="IPR029151">
    <property type="entry name" value="Sensor-like_sf"/>
</dbReference>
<evidence type="ECO:0000256" key="6">
    <source>
        <dbReference type="SAM" id="Phobius"/>
    </source>
</evidence>
<keyword evidence="5 6" id="KW-0472">Membrane</keyword>
<keyword evidence="3 6" id="KW-0812">Transmembrane</keyword>
<evidence type="ECO:0000256" key="4">
    <source>
        <dbReference type="ARBA" id="ARBA00022989"/>
    </source>
</evidence>
<feature type="transmembrane region" description="Helical" evidence="6">
    <location>
        <begin position="340"/>
        <end position="360"/>
    </location>
</feature>
<dbReference type="Proteomes" id="UP001595632">
    <property type="component" value="Unassembled WGS sequence"/>
</dbReference>
<dbReference type="InterPro" id="IPR033479">
    <property type="entry name" value="dCache_1"/>
</dbReference>
<keyword evidence="4 6" id="KW-1133">Transmembrane helix</keyword>
<dbReference type="SUPFAM" id="SSF103190">
    <property type="entry name" value="Sensory domain-like"/>
    <property type="match status" value="1"/>
</dbReference>
<evidence type="ECO:0000256" key="3">
    <source>
        <dbReference type="ARBA" id="ARBA00022692"/>
    </source>
</evidence>
<dbReference type="CDD" id="cd12913">
    <property type="entry name" value="PDC1_MCP_like"/>
    <property type="match status" value="1"/>
</dbReference>
<reference evidence="9" key="1">
    <citation type="journal article" date="2019" name="Int. J. Syst. Evol. Microbiol.">
        <title>The Global Catalogue of Microorganisms (GCM) 10K type strain sequencing project: providing services to taxonomists for standard genome sequencing and annotation.</title>
        <authorList>
            <consortium name="The Broad Institute Genomics Platform"/>
            <consortium name="The Broad Institute Genome Sequencing Center for Infectious Disease"/>
            <person name="Wu L."/>
            <person name="Ma J."/>
        </authorList>
    </citation>
    <scope>NUCLEOTIDE SEQUENCE [LARGE SCALE GENOMIC DNA]</scope>
    <source>
        <strain evidence="9">KCTC 52366</strain>
    </source>
</reference>
<keyword evidence="2" id="KW-1003">Cell membrane</keyword>
<evidence type="ECO:0000259" key="7">
    <source>
        <dbReference type="Pfam" id="PF02743"/>
    </source>
</evidence>
<dbReference type="Gene3D" id="3.30.450.20">
    <property type="entry name" value="PAS domain"/>
    <property type="match status" value="1"/>
</dbReference>
<comment type="caution">
    <text evidence="8">The sequence shown here is derived from an EMBL/GenBank/DDBJ whole genome shotgun (WGS) entry which is preliminary data.</text>
</comment>
<evidence type="ECO:0000256" key="5">
    <source>
        <dbReference type="ARBA" id="ARBA00023136"/>
    </source>
</evidence>
<dbReference type="Pfam" id="PF02743">
    <property type="entry name" value="dCache_1"/>
    <property type="match status" value="1"/>
</dbReference>
<evidence type="ECO:0000313" key="9">
    <source>
        <dbReference type="Proteomes" id="UP001595632"/>
    </source>
</evidence>
<dbReference type="RefSeq" id="WP_275633411.1">
    <property type="nucleotide sequence ID" value="NZ_JARGYD010000005.1"/>
</dbReference>
<feature type="domain" description="Cache" evidence="7">
    <location>
        <begin position="60"/>
        <end position="322"/>
    </location>
</feature>
<accession>A0ABV7GM34</accession>
<gene>
    <name evidence="8" type="ORF">ACFOGP_07855</name>
</gene>